<evidence type="ECO:0000256" key="4">
    <source>
        <dbReference type="ARBA" id="ARBA00022840"/>
    </source>
</evidence>
<dbReference type="SUPFAM" id="SSF52540">
    <property type="entry name" value="P-loop containing nucleoside triphosphate hydrolases"/>
    <property type="match status" value="1"/>
</dbReference>
<proteinExistence type="predicted"/>
<dbReference type="PROSITE" id="PS51192">
    <property type="entry name" value="HELICASE_ATP_BIND_1"/>
    <property type="match status" value="1"/>
</dbReference>
<dbReference type="Pfam" id="PF00270">
    <property type="entry name" value="DEAD"/>
    <property type="match status" value="1"/>
</dbReference>
<evidence type="ECO:0000256" key="3">
    <source>
        <dbReference type="ARBA" id="ARBA00022806"/>
    </source>
</evidence>
<dbReference type="PANTHER" id="PTHR47961:SF6">
    <property type="entry name" value="DNA-DIRECTED DNA POLYMERASE"/>
    <property type="match status" value="1"/>
</dbReference>
<evidence type="ECO:0000259" key="6">
    <source>
        <dbReference type="PROSITE" id="PS51194"/>
    </source>
</evidence>
<evidence type="ECO:0000313" key="7">
    <source>
        <dbReference type="EMBL" id="AMZ70396.1"/>
    </source>
</evidence>
<dbReference type="SMART" id="SM00487">
    <property type="entry name" value="DEXDc"/>
    <property type="match status" value="1"/>
</dbReference>
<evidence type="ECO:0000256" key="1">
    <source>
        <dbReference type="ARBA" id="ARBA00022741"/>
    </source>
</evidence>
<dbReference type="InterPro" id="IPR050474">
    <property type="entry name" value="Hel308_SKI2-like"/>
</dbReference>
<dbReference type="SMART" id="SM00490">
    <property type="entry name" value="HELICc"/>
    <property type="match status" value="1"/>
</dbReference>
<dbReference type="GO" id="GO:0004386">
    <property type="term" value="F:helicase activity"/>
    <property type="evidence" value="ECO:0007669"/>
    <property type="project" value="UniProtKB-KW"/>
</dbReference>
<gene>
    <name evidence="7" type="ORF">TK06_04505</name>
</gene>
<dbReference type="EMBL" id="CP015225">
    <property type="protein sequence ID" value="AMZ70396.1"/>
    <property type="molecule type" value="Genomic_DNA"/>
</dbReference>
<dbReference type="RefSeq" id="WP_063321016.1">
    <property type="nucleotide sequence ID" value="NZ_CP015225.1"/>
</dbReference>
<dbReference type="PANTHER" id="PTHR47961">
    <property type="entry name" value="DNA POLYMERASE THETA, PUTATIVE (AFU_ORTHOLOGUE AFUA_1G05260)-RELATED"/>
    <property type="match status" value="1"/>
</dbReference>
<dbReference type="GO" id="GO:0016787">
    <property type="term" value="F:hydrolase activity"/>
    <property type="evidence" value="ECO:0007669"/>
    <property type="project" value="UniProtKB-KW"/>
</dbReference>
<name>A0A159ZS88_PSEFL</name>
<keyword evidence="1" id="KW-0547">Nucleotide-binding</keyword>
<keyword evidence="2" id="KW-0378">Hydrolase</keyword>
<sequence>MATSRDAIIAAIEAASAPGFRGRLIAQGQARAIIWRDGILPAGAPAFGTQLSFELHSYAYGLLGLGLRLLEMDGDPIQARLAFVQAATALEAVMAKGDRRESDRDFHFVMAAASYHLAHLSARAYSLLAIVANEANFSPLEQALALLMRRDINGLQTLIYGYRLSGRGSDARITALIQERMAQGAPEIDRDGHDYLFEGLDLALTDNFFGALATYMLALDRSEQELVDRAVARLRENLAVCAEFNLLPQWWAHRIAIHLLSDLWSNTFHKKLPLISAGGAAPGWAELRKLFIASLSRRPKAEIDLWPSQIEAAARAIDQTDNLVVSLPTSAGKTRIAELCILRCLAAGKRVVFITPLRALSAQTEATLQRTFGPLGKTISALYGSVGVSNLDEDAIRGRNIVVATPEKIDFALRNDPALLNDVGLLVFDEGHMIGPGEREVRYEVQIQRLLRRPDAEQRRIVCLSAILPDGQQLEDFSAWLRRDQPGSAIKGDWRPTRLRFGEVVWSSPAARLNLRVGDERPFVPRYMTGSVPQFFVPPKRPRTRLFPDDQQELSLATAWRLVEDGQTVLIYCPERRSVEPFAKIIVDLHERGALRSLLTVDPAVLQTAIALGTEWLGVDSDILKCLRLGVALHHGALPTAYRKEVEHLLRRGSLRVTISSPTLAQGLNLSATAIVMHSLYRHGEKIKVSEFKNIIGRAGRAYIDVEGLVLFPIFEDRRNQKHNEWVELIENKGARDMESGLVMLLSSLLLRMHKRIGGDLNQLMEYVVNNAVAWTFPVVVGEQLAKEDRARKDWERNIATFDTAILGLIGDSDVPDEGIEAALDAILQSSLWQRRLMRLDEPARAIMKSALLARSRYIWARSTAATRRGYYLAGLGLEAGQSLDAVAVEANALLIEANGALLIGDSETAIRAIAGIAERVFTFYPFAPDPFPANWREILRSWLLGESLSALIAGQEGNALQFIEGGLVYRLPWAMEALRVRAAANGDVVGDFGLALDDYELGLVMPAVETGTMNRSASILMQAGFNSRLAAIKAVNDTGATFTTAYELRVWLQSPHVVASSGQHDWPTPETRALWLSFTEESVPAHSRTWAERYYTANVVWHAAPPPPNSVLSLHIWEGQPHVLSAEGLTLGVLSHLLNPARGGVLRATVIPQSGQLALSYLGPDDLWLV</sequence>
<feature type="domain" description="Helicase C-terminal" evidence="6">
    <location>
        <begin position="565"/>
        <end position="750"/>
    </location>
</feature>
<evidence type="ECO:0000313" key="8">
    <source>
        <dbReference type="Proteomes" id="UP000076083"/>
    </source>
</evidence>
<reference evidence="7 8" key="2">
    <citation type="journal article" date="2018" name="Nature">
        <title>Mutant phenotypes for thousands of bacterial genes of unknown function.</title>
        <authorList>
            <person name="Price M.N."/>
            <person name="Wetmore K.M."/>
            <person name="Waters R.J."/>
            <person name="Callaghan M."/>
            <person name="Ray J."/>
            <person name="Liu H."/>
            <person name="Kuehl J.V."/>
            <person name="Melnyk R.A."/>
            <person name="Lamson J.S."/>
            <person name="Suh Y."/>
            <person name="Carlson H.K."/>
            <person name="Esquivel Z."/>
            <person name="Sadeeshkumar H."/>
            <person name="Chakraborty R."/>
            <person name="Zane G.M."/>
            <person name="Rubin B.E."/>
            <person name="Wall J.D."/>
            <person name="Visel A."/>
            <person name="Bristow J."/>
            <person name="Blow M.J."/>
            <person name="Arkin A.P."/>
            <person name="Deutschbauer A.M."/>
        </authorList>
    </citation>
    <scope>NUCLEOTIDE SEQUENCE [LARGE SCALE GENOMIC DNA]</scope>
    <source>
        <strain evidence="7 8">FW300-N2E2</strain>
    </source>
</reference>
<dbReference type="InterPro" id="IPR027417">
    <property type="entry name" value="P-loop_NTPase"/>
</dbReference>
<dbReference type="GO" id="GO:0005524">
    <property type="term" value="F:ATP binding"/>
    <property type="evidence" value="ECO:0007669"/>
    <property type="project" value="UniProtKB-KW"/>
</dbReference>
<evidence type="ECO:0000256" key="2">
    <source>
        <dbReference type="ARBA" id="ARBA00022801"/>
    </source>
</evidence>
<accession>A0A159ZS88</accession>
<keyword evidence="4" id="KW-0067">ATP-binding</keyword>
<dbReference type="PROSITE" id="PS51194">
    <property type="entry name" value="HELICASE_CTER"/>
    <property type="match status" value="1"/>
</dbReference>
<dbReference type="InterPro" id="IPR001650">
    <property type="entry name" value="Helicase_C-like"/>
</dbReference>
<reference evidence="8" key="1">
    <citation type="submission" date="2016-04" db="EMBL/GenBank/DDBJ databases">
        <authorList>
            <person name="Ray J."/>
            <person name="Price M."/>
            <person name="Deutschbauer A."/>
        </authorList>
    </citation>
    <scope>NUCLEOTIDE SEQUENCE [LARGE SCALE GENOMIC DNA]</scope>
    <source>
        <strain evidence="8">FW300-N2E2</strain>
    </source>
</reference>
<dbReference type="Pfam" id="PF00271">
    <property type="entry name" value="Helicase_C"/>
    <property type="match status" value="1"/>
</dbReference>
<keyword evidence="3 7" id="KW-0347">Helicase</keyword>
<dbReference type="InterPro" id="IPR014001">
    <property type="entry name" value="Helicase_ATP-bd"/>
</dbReference>
<dbReference type="Proteomes" id="UP000076083">
    <property type="component" value="Chromosome"/>
</dbReference>
<feature type="domain" description="Helicase ATP-binding" evidence="5">
    <location>
        <begin position="314"/>
        <end position="486"/>
    </location>
</feature>
<dbReference type="InterPro" id="IPR011545">
    <property type="entry name" value="DEAD/DEAH_box_helicase_dom"/>
</dbReference>
<protein>
    <submittedName>
        <fullName evidence="7">DEAD/DEAH box helicase</fullName>
    </submittedName>
</protein>
<dbReference type="Gene3D" id="3.40.50.300">
    <property type="entry name" value="P-loop containing nucleotide triphosphate hydrolases"/>
    <property type="match status" value="2"/>
</dbReference>
<organism evidence="7 8">
    <name type="scientific">Pseudomonas fluorescens</name>
    <dbReference type="NCBI Taxonomy" id="294"/>
    <lineage>
        <taxon>Bacteria</taxon>
        <taxon>Pseudomonadati</taxon>
        <taxon>Pseudomonadota</taxon>
        <taxon>Gammaproteobacteria</taxon>
        <taxon>Pseudomonadales</taxon>
        <taxon>Pseudomonadaceae</taxon>
        <taxon>Pseudomonas</taxon>
    </lineage>
</organism>
<evidence type="ECO:0000259" key="5">
    <source>
        <dbReference type="PROSITE" id="PS51192"/>
    </source>
</evidence>
<dbReference type="AlphaFoldDB" id="A0A159ZS88"/>
<dbReference type="GO" id="GO:0003676">
    <property type="term" value="F:nucleic acid binding"/>
    <property type="evidence" value="ECO:0007669"/>
    <property type="project" value="InterPro"/>
</dbReference>
<dbReference type="CDD" id="cd17921">
    <property type="entry name" value="DEXHc_Ski2"/>
    <property type="match status" value="1"/>
</dbReference>